<sequence length="365" mass="40228">MNLQTDVCIVGGGPAGALLGFLMAKKGISTIVVERTSGNEREFRGEHINAETEAILKEHQLFDKIEALGLLKMKKVQYINGSHIVKTITPTLEDHVGIHIPQPHFLTAVSNEAAQFPNFQLLVNTTVTGLVQDDQGHYTGVKAKQNGQEINIASKIVVGTDGRYSTVRKLAGIAASEESHGYDVLWAKIPAPADWEPSTKMVLANGNQLALFTQTGGMIQIGWNIEEGTFNSLRKQPLEPFLEPLLTSFPELETTVREHIQSWKNFVCLKVFSSNAATWVKNGLIILGDAAHTMTPTAAIGINCAIKDAHVLAPILEQALNEGDLSDTRLKEFEMARRVEIEQQQEMQFEKEESFKDNFLEVVGN</sequence>
<evidence type="ECO:0000313" key="3">
    <source>
        <dbReference type="EMBL" id="MFD1778585.1"/>
    </source>
</evidence>
<evidence type="ECO:0000259" key="2">
    <source>
        <dbReference type="Pfam" id="PF01494"/>
    </source>
</evidence>
<dbReference type="EMBL" id="JBHUEK010000010">
    <property type="protein sequence ID" value="MFD1778585.1"/>
    <property type="molecule type" value="Genomic_DNA"/>
</dbReference>
<dbReference type="PRINTS" id="PR00420">
    <property type="entry name" value="RNGMNOXGNASE"/>
</dbReference>
<organism evidence="3 4">
    <name type="scientific">Fredinandcohnia salidurans</name>
    <dbReference type="NCBI Taxonomy" id="2595041"/>
    <lineage>
        <taxon>Bacteria</taxon>
        <taxon>Bacillati</taxon>
        <taxon>Bacillota</taxon>
        <taxon>Bacilli</taxon>
        <taxon>Bacillales</taxon>
        <taxon>Bacillaceae</taxon>
        <taxon>Fredinandcohnia</taxon>
    </lineage>
</organism>
<dbReference type="RefSeq" id="WP_388036898.1">
    <property type="nucleotide sequence ID" value="NZ_JBHUEK010000010.1"/>
</dbReference>
<accession>A0ABW4MNN5</accession>
<reference evidence="4" key="1">
    <citation type="journal article" date="2019" name="Int. J. Syst. Evol. Microbiol.">
        <title>The Global Catalogue of Microorganisms (GCM) 10K type strain sequencing project: providing services to taxonomists for standard genome sequencing and annotation.</title>
        <authorList>
            <consortium name="The Broad Institute Genomics Platform"/>
            <consortium name="The Broad Institute Genome Sequencing Center for Infectious Disease"/>
            <person name="Wu L."/>
            <person name="Ma J."/>
        </authorList>
    </citation>
    <scope>NUCLEOTIDE SEQUENCE [LARGE SCALE GENOMIC DNA]</scope>
    <source>
        <strain evidence="4">CCUG 15531</strain>
    </source>
</reference>
<dbReference type="SUPFAM" id="SSF51905">
    <property type="entry name" value="FAD/NAD(P)-binding domain"/>
    <property type="match status" value="1"/>
</dbReference>
<dbReference type="Proteomes" id="UP001597227">
    <property type="component" value="Unassembled WGS sequence"/>
</dbReference>
<keyword evidence="1" id="KW-0560">Oxidoreductase</keyword>
<dbReference type="Gene3D" id="3.50.50.60">
    <property type="entry name" value="FAD/NAD(P)-binding domain"/>
    <property type="match status" value="2"/>
</dbReference>
<keyword evidence="3" id="KW-0503">Monooxygenase</keyword>
<keyword evidence="4" id="KW-1185">Reference proteome</keyword>
<protein>
    <submittedName>
        <fullName evidence="3">FAD-dependent monooxygenase</fullName>
    </submittedName>
</protein>
<evidence type="ECO:0000313" key="4">
    <source>
        <dbReference type="Proteomes" id="UP001597227"/>
    </source>
</evidence>
<gene>
    <name evidence="3" type="ORF">ACFSFW_07885</name>
</gene>
<proteinExistence type="predicted"/>
<dbReference type="PANTHER" id="PTHR43476:SF5">
    <property type="entry name" value="FAD-DEPENDENT MONOOXYGENASE"/>
    <property type="match status" value="1"/>
</dbReference>
<dbReference type="GO" id="GO:0004497">
    <property type="term" value="F:monooxygenase activity"/>
    <property type="evidence" value="ECO:0007669"/>
    <property type="project" value="UniProtKB-KW"/>
</dbReference>
<feature type="domain" description="FAD-binding" evidence="2">
    <location>
        <begin position="4"/>
        <end position="338"/>
    </location>
</feature>
<comment type="caution">
    <text evidence="3">The sequence shown here is derived from an EMBL/GenBank/DDBJ whole genome shotgun (WGS) entry which is preliminary data.</text>
</comment>
<name>A0ABW4MNN5_9BACI</name>
<dbReference type="PANTHER" id="PTHR43476">
    <property type="entry name" value="3-(3-HYDROXY-PHENYL)PROPIONATE/3-HYDROXYCINNAMIC ACID HYDROXYLASE"/>
    <property type="match status" value="1"/>
</dbReference>
<dbReference type="InterPro" id="IPR050631">
    <property type="entry name" value="PheA/TfdB_FAD_monoxygenase"/>
</dbReference>
<dbReference type="InterPro" id="IPR036188">
    <property type="entry name" value="FAD/NAD-bd_sf"/>
</dbReference>
<dbReference type="InterPro" id="IPR002938">
    <property type="entry name" value="FAD-bd"/>
</dbReference>
<evidence type="ECO:0000256" key="1">
    <source>
        <dbReference type="ARBA" id="ARBA00023002"/>
    </source>
</evidence>
<dbReference type="Pfam" id="PF01494">
    <property type="entry name" value="FAD_binding_3"/>
    <property type="match status" value="1"/>
</dbReference>